<dbReference type="InterPro" id="IPR005467">
    <property type="entry name" value="His_kinase_dom"/>
</dbReference>
<keyword evidence="10 11" id="KW-0472">Membrane</keyword>
<accession>F2NNS9</accession>
<comment type="catalytic activity">
    <reaction evidence="1">
        <text>ATP + protein L-histidine = ADP + protein N-phospho-L-histidine.</text>
        <dbReference type="EC" id="2.7.13.3"/>
    </reaction>
</comment>
<dbReference type="AlphaFoldDB" id="F2NNS9"/>
<dbReference type="PROSITE" id="PS50109">
    <property type="entry name" value="HIS_KIN"/>
    <property type="match status" value="1"/>
</dbReference>
<dbReference type="Pfam" id="PF00672">
    <property type="entry name" value="HAMP"/>
    <property type="match status" value="1"/>
</dbReference>
<dbReference type="InterPro" id="IPR036097">
    <property type="entry name" value="HisK_dim/P_sf"/>
</dbReference>
<feature type="domain" description="HAMP" evidence="13">
    <location>
        <begin position="155"/>
        <end position="208"/>
    </location>
</feature>
<dbReference type="SMART" id="SM00304">
    <property type="entry name" value="HAMP"/>
    <property type="match status" value="1"/>
</dbReference>
<dbReference type="OrthoDB" id="29845at2"/>
<dbReference type="STRING" id="869210.Marky_0552"/>
<protein>
    <recommendedName>
        <fullName evidence="3">histidine kinase</fullName>
        <ecNumber evidence="3">2.7.13.3</ecNumber>
    </recommendedName>
</protein>
<keyword evidence="4" id="KW-0597">Phosphoprotein</keyword>
<gene>
    <name evidence="14" type="ordered locus">Marky_0552</name>
</gene>
<dbReference type="Gene3D" id="3.30.565.10">
    <property type="entry name" value="Histidine kinase-like ATPase, C-terminal domain"/>
    <property type="match status" value="1"/>
</dbReference>
<evidence type="ECO:0000256" key="9">
    <source>
        <dbReference type="ARBA" id="ARBA00023012"/>
    </source>
</evidence>
<evidence type="ECO:0000256" key="2">
    <source>
        <dbReference type="ARBA" id="ARBA00004370"/>
    </source>
</evidence>
<dbReference type="SUPFAM" id="SSF55874">
    <property type="entry name" value="ATPase domain of HSP90 chaperone/DNA topoisomerase II/histidine kinase"/>
    <property type="match status" value="1"/>
</dbReference>
<dbReference type="PRINTS" id="PR00344">
    <property type="entry name" value="BCTRLSENSOR"/>
</dbReference>
<dbReference type="EC" id="2.7.13.3" evidence="3"/>
<evidence type="ECO:0000313" key="14">
    <source>
        <dbReference type="EMBL" id="AEB11303.1"/>
    </source>
</evidence>
<feature type="transmembrane region" description="Helical" evidence="11">
    <location>
        <begin position="136"/>
        <end position="158"/>
    </location>
</feature>
<feature type="domain" description="Histidine kinase" evidence="12">
    <location>
        <begin position="216"/>
        <end position="416"/>
    </location>
</feature>
<name>F2NNS9_MARHT</name>
<dbReference type="CDD" id="cd06225">
    <property type="entry name" value="HAMP"/>
    <property type="match status" value="1"/>
</dbReference>
<dbReference type="InterPro" id="IPR003594">
    <property type="entry name" value="HATPase_dom"/>
</dbReference>
<dbReference type="InterPro" id="IPR036890">
    <property type="entry name" value="HATPase_C_sf"/>
</dbReference>
<evidence type="ECO:0000256" key="4">
    <source>
        <dbReference type="ARBA" id="ARBA00022553"/>
    </source>
</evidence>
<dbReference type="PROSITE" id="PS50885">
    <property type="entry name" value="HAMP"/>
    <property type="match status" value="1"/>
</dbReference>
<organism evidence="14 15">
    <name type="scientific">Marinithermus hydrothermalis (strain DSM 14884 / JCM 11576 / T1)</name>
    <dbReference type="NCBI Taxonomy" id="869210"/>
    <lineage>
        <taxon>Bacteria</taxon>
        <taxon>Thermotogati</taxon>
        <taxon>Deinococcota</taxon>
        <taxon>Deinococci</taxon>
        <taxon>Thermales</taxon>
        <taxon>Thermaceae</taxon>
        <taxon>Marinithermus</taxon>
    </lineage>
</organism>
<evidence type="ECO:0000256" key="1">
    <source>
        <dbReference type="ARBA" id="ARBA00000085"/>
    </source>
</evidence>
<dbReference type="CDD" id="cd00082">
    <property type="entry name" value="HisKA"/>
    <property type="match status" value="1"/>
</dbReference>
<dbReference type="SMART" id="SM00388">
    <property type="entry name" value="HisKA"/>
    <property type="match status" value="1"/>
</dbReference>
<comment type="subcellular location">
    <subcellularLocation>
        <location evidence="2">Membrane</location>
    </subcellularLocation>
</comment>
<dbReference type="InterPro" id="IPR003660">
    <property type="entry name" value="HAMP_dom"/>
</dbReference>
<dbReference type="Pfam" id="PF00512">
    <property type="entry name" value="HisKA"/>
    <property type="match status" value="1"/>
</dbReference>
<dbReference type="Proteomes" id="UP000007030">
    <property type="component" value="Chromosome"/>
</dbReference>
<evidence type="ECO:0000259" key="12">
    <source>
        <dbReference type="PROSITE" id="PS50109"/>
    </source>
</evidence>
<dbReference type="Gene3D" id="6.10.340.10">
    <property type="match status" value="1"/>
</dbReference>
<evidence type="ECO:0000256" key="6">
    <source>
        <dbReference type="ARBA" id="ARBA00022692"/>
    </source>
</evidence>
<dbReference type="PANTHER" id="PTHR45436">
    <property type="entry name" value="SENSOR HISTIDINE KINASE YKOH"/>
    <property type="match status" value="1"/>
</dbReference>
<evidence type="ECO:0000259" key="13">
    <source>
        <dbReference type="PROSITE" id="PS50885"/>
    </source>
</evidence>
<dbReference type="SUPFAM" id="SSF158472">
    <property type="entry name" value="HAMP domain-like"/>
    <property type="match status" value="1"/>
</dbReference>
<evidence type="ECO:0000256" key="11">
    <source>
        <dbReference type="SAM" id="Phobius"/>
    </source>
</evidence>
<dbReference type="PANTHER" id="PTHR45436:SF5">
    <property type="entry name" value="SENSOR HISTIDINE KINASE TRCS"/>
    <property type="match status" value="1"/>
</dbReference>
<sequence>MNLRTRLFLGMTAAMLLAVGVQTGAGYLSFKRTLSDALTQDLERFAQDTARAIDLEGLRPAWRPDRVPELYGRWSNGRARLTKDGRVYLVYGGRFPEAAPDWARYTLSLTNGYRLEVALEALEVRRALGEYLRTSLWVLPLTLLLALFLAALLARYLMRPIRGLTRAMEQLSRQRFPEPVPPPPGNDELRHLAESFNRMTQALQAFIERERAFTRYASHELRTPLTTLSAQVEALELGLLPPERVIPTLKSTLERMERILSSLLALTRTAPPRLEPLSAWALVERTLAALPPPARARVRSTPPLAPLALLGEPHLVQQALGNLLDNALKYAPGPVDCTLDANTTEVTITVRDYGPGVAPEMLERITEPFFRAHRGTDGLGLGLALVQHIARSLGGRLELRRAEPGLEARLVLPRAKGTAREVEARRAEA</sequence>
<reference evidence="14 15" key="1">
    <citation type="journal article" date="2012" name="Stand. Genomic Sci.">
        <title>Complete genome sequence of the aerobic, heterotroph Marinithermus hydrothermalis type strain (T1(T)) from a deep-sea hydrothermal vent chimney.</title>
        <authorList>
            <person name="Copeland A."/>
            <person name="Gu W."/>
            <person name="Yasawong M."/>
            <person name="Lapidus A."/>
            <person name="Lucas S."/>
            <person name="Deshpande S."/>
            <person name="Pagani I."/>
            <person name="Tapia R."/>
            <person name="Cheng J.F."/>
            <person name="Goodwin L.A."/>
            <person name="Pitluck S."/>
            <person name="Liolios K."/>
            <person name="Ivanova N."/>
            <person name="Mavromatis K."/>
            <person name="Mikhailova N."/>
            <person name="Pati A."/>
            <person name="Chen A."/>
            <person name="Palaniappan K."/>
            <person name="Land M."/>
            <person name="Pan C."/>
            <person name="Brambilla E.M."/>
            <person name="Rohde M."/>
            <person name="Tindall B.J."/>
            <person name="Sikorski J."/>
            <person name="Goker M."/>
            <person name="Detter J.C."/>
            <person name="Bristow J."/>
            <person name="Eisen J.A."/>
            <person name="Markowitz V."/>
            <person name="Hugenholtz P."/>
            <person name="Kyrpides N.C."/>
            <person name="Klenk H.P."/>
            <person name="Woyke T."/>
        </authorList>
    </citation>
    <scope>NUCLEOTIDE SEQUENCE [LARGE SCALE GENOMIC DNA]</scope>
    <source>
        <strain evidence="15">DSM 14884 / JCM 11576 / T1</strain>
    </source>
</reference>
<evidence type="ECO:0000313" key="15">
    <source>
        <dbReference type="Proteomes" id="UP000007030"/>
    </source>
</evidence>
<evidence type="ECO:0000256" key="10">
    <source>
        <dbReference type="ARBA" id="ARBA00023136"/>
    </source>
</evidence>
<dbReference type="InterPro" id="IPR050428">
    <property type="entry name" value="TCS_sensor_his_kinase"/>
</dbReference>
<evidence type="ECO:0000256" key="5">
    <source>
        <dbReference type="ARBA" id="ARBA00022679"/>
    </source>
</evidence>
<dbReference type="Gene3D" id="1.10.287.130">
    <property type="match status" value="1"/>
</dbReference>
<evidence type="ECO:0000256" key="3">
    <source>
        <dbReference type="ARBA" id="ARBA00012438"/>
    </source>
</evidence>
<keyword evidence="6 11" id="KW-0812">Transmembrane</keyword>
<evidence type="ECO:0000256" key="8">
    <source>
        <dbReference type="ARBA" id="ARBA00022989"/>
    </source>
</evidence>
<dbReference type="KEGG" id="mhd:Marky_0552"/>
<dbReference type="GO" id="GO:0000155">
    <property type="term" value="F:phosphorelay sensor kinase activity"/>
    <property type="evidence" value="ECO:0007669"/>
    <property type="project" value="InterPro"/>
</dbReference>
<dbReference type="Pfam" id="PF02518">
    <property type="entry name" value="HATPase_c"/>
    <property type="match status" value="1"/>
</dbReference>
<dbReference type="SMART" id="SM00387">
    <property type="entry name" value="HATPase_c"/>
    <property type="match status" value="1"/>
</dbReference>
<dbReference type="InterPro" id="IPR004358">
    <property type="entry name" value="Sig_transdc_His_kin-like_C"/>
</dbReference>
<dbReference type="InterPro" id="IPR003661">
    <property type="entry name" value="HisK_dim/P_dom"/>
</dbReference>
<dbReference type="SUPFAM" id="SSF47384">
    <property type="entry name" value="Homodimeric domain of signal transducing histidine kinase"/>
    <property type="match status" value="1"/>
</dbReference>
<keyword evidence="8 11" id="KW-1133">Transmembrane helix</keyword>
<keyword evidence="9" id="KW-0902">Two-component regulatory system</keyword>
<keyword evidence="7 14" id="KW-0418">Kinase</keyword>
<dbReference type="eggNOG" id="COG2205">
    <property type="taxonomic scope" value="Bacteria"/>
</dbReference>
<keyword evidence="15" id="KW-1185">Reference proteome</keyword>
<dbReference type="GO" id="GO:0016020">
    <property type="term" value="C:membrane"/>
    <property type="evidence" value="ECO:0007669"/>
    <property type="project" value="UniProtKB-SubCell"/>
</dbReference>
<proteinExistence type="predicted"/>
<dbReference type="EMBL" id="CP002630">
    <property type="protein sequence ID" value="AEB11303.1"/>
    <property type="molecule type" value="Genomic_DNA"/>
</dbReference>
<evidence type="ECO:0000256" key="7">
    <source>
        <dbReference type="ARBA" id="ARBA00022777"/>
    </source>
</evidence>
<dbReference type="RefSeq" id="WP_013703355.1">
    <property type="nucleotide sequence ID" value="NC_015387.1"/>
</dbReference>
<dbReference type="HOGENOM" id="CLU_000445_89_6_0"/>
<keyword evidence="5" id="KW-0808">Transferase</keyword>